<dbReference type="GO" id="GO:0005634">
    <property type="term" value="C:nucleus"/>
    <property type="evidence" value="ECO:0007669"/>
    <property type="project" value="UniProtKB-SubCell"/>
</dbReference>
<keyword evidence="6" id="KW-0805">Transcription regulation</keyword>
<dbReference type="PANTHER" id="PTHR46179">
    <property type="entry name" value="ZINC FINGER PROTEIN"/>
    <property type="match status" value="1"/>
</dbReference>
<keyword evidence="3" id="KW-0677">Repeat</keyword>
<keyword evidence="4 9" id="KW-0863">Zinc-finger</keyword>
<dbReference type="Proteomes" id="UP000309340">
    <property type="component" value="Unassembled WGS sequence"/>
</dbReference>
<dbReference type="OrthoDB" id="4748970at2759"/>
<evidence type="ECO:0000256" key="1">
    <source>
        <dbReference type="ARBA" id="ARBA00004123"/>
    </source>
</evidence>
<comment type="subcellular location">
    <subcellularLocation>
        <location evidence="1">Nucleus</location>
    </subcellularLocation>
</comment>
<dbReference type="PROSITE" id="PS00028">
    <property type="entry name" value="ZINC_FINGER_C2H2_1"/>
    <property type="match status" value="4"/>
</dbReference>
<dbReference type="SUPFAM" id="SSF57667">
    <property type="entry name" value="beta-beta-alpha zinc fingers"/>
    <property type="match status" value="3"/>
</dbReference>
<dbReference type="FunFam" id="3.30.160.60:FF:000125">
    <property type="entry name" value="Putative zinc finger protein 143"/>
    <property type="match status" value="1"/>
</dbReference>
<feature type="region of interest" description="Disordered" evidence="10">
    <location>
        <begin position="1"/>
        <end position="45"/>
    </location>
</feature>
<gene>
    <name evidence="12" type="ORF">B0A55_04344</name>
</gene>
<evidence type="ECO:0000256" key="4">
    <source>
        <dbReference type="ARBA" id="ARBA00022771"/>
    </source>
</evidence>
<dbReference type="InterPro" id="IPR036236">
    <property type="entry name" value="Znf_C2H2_sf"/>
</dbReference>
<dbReference type="GO" id="GO:0000978">
    <property type="term" value="F:RNA polymerase II cis-regulatory region sequence-specific DNA binding"/>
    <property type="evidence" value="ECO:0007669"/>
    <property type="project" value="UniProtKB-ARBA"/>
</dbReference>
<dbReference type="STRING" id="329884.A0A4U0XLW3"/>
<evidence type="ECO:0000256" key="3">
    <source>
        <dbReference type="ARBA" id="ARBA00022737"/>
    </source>
</evidence>
<evidence type="ECO:0000313" key="13">
    <source>
        <dbReference type="Proteomes" id="UP000309340"/>
    </source>
</evidence>
<evidence type="ECO:0000256" key="9">
    <source>
        <dbReference type="PROSITE-ProRule" id="PRU00042"/>
    </source>
</evidence>
<feature type="domain" description="C2H2-type" evidence="11">
    <location>
        <begin position="198"/>
        <end position="228"/>
    </location>
</feature>
<keyword evidence="5" id="KW-0862">Zinc</keyword>
<protein>
    <recommendedName>
        <fullName evidence="11">C2H2-type domain-containing protein</fullName>
    </recommendedName>
</protein>
<evidence type="ECO:0000256" key="6">
    <source>
        <dbReference type="ARBA" id="ARBA00023015"/>
    </source>
</evidence>
<feature type="domain" description="C2H2-type" evidence="11">
    <location>
        <begin position="161"/>
        <end position="197"/>
    </location>
</feature>
<evidence type="ECO:0000256" key="7">
    <source>
        <dbReference type="ARBA" id="ARBA00023163"/>
    </source>
</evidence>
<evidence type="ECO:0000313" key="12">
    <source>
        <dbReference type="EMBL" id="TKA77297.1"/>
    </source>
</evidence>
<feature type="domain" description="C2H2-type" evidence="11">
    <location>
        <begin position="442"/>
        <end position="465"/>
    </location>
</feature>
<feature type="domain" description="C2H2-type" evidence="11">
    <location>
        <begin position="130"/>
        <end position="160"/>
    </location>
</feature>
<dbReference type="EMBL" id="NAJQ01000141">
    <property type="protein sequence ID" value="TKA77297.1"/>
    <property type="molecule type" value="Genomic_DNA"/>
</dbReference>
<dbReference type="SMART" id="SM00355">
    <property type="entry name" value="ZnF_C2H2"/>
    <property type="match status" value="9"/>
</dbReference>
<feature type="compositionally biased region" description="Low complexity" evidence="10">
    <location>
        <begin position="1"/>
        <end position="13"/>
    </location>
</feature>
<reference evidence="12 13" key="1">
    <citation type="submission" date="2017-03" db="EMBL/GenBank/DDBJ databases">
        <title>Genomes of endolithic fungi from Antarctica.</title>
        <authorList>
            <person name="Coleine C."/>
            <person name="Masonjones S."/>
            <person name="Stajich J.E."/>
        </authorList>
    </citation>
    <scope>NUCLEOTIDE SEQUENCE [LARGE SCALE GENOMIC DNA]</scope>
    <source>
        <strain evidence="12 13">CCFEE 5184</strain>
    </source>
</reference>
<keyword evidence="2" id="KW-0479">Metal-binding</keyword>
<feature type="domain" description="C2H2-type" evidence="11">
    <location>
        <begin position="100"/>
        <end position="129"/>
    </location>
</feature>
<dbReference type="Gene3D" id="3.30.160.60">
    <property type="entry name" value="Classic Zinc Finger"/>
    <property type="match status" value="5"/>
</dbReference>
<keyword evidence="7" id="KW-0804">Transcription</keyword>
<feature type="domain" description="C2H2-type" evidence="11">
    <location>
        <begin position="229"/>
        <end position="268"/>
    </location>
</feature>
<organism evidence="12 13">
    <name type="scientific">Friedmanniomyces simplex</name>
    <dbReference type="NCBI Taxonomy" id="329884"/>
    <lineage>
        <taxon>Eukaryota</taxon>
        <taxon>Fungi</taxon>
        <taxon>Dikarya</taxon>
        <taxon>Ascomycota</taxon>
        <taxon>Pezizomycotina</taxon>
        <taxon>Dothideomycetes</taxon>
        <taxon>Dothideomycetidae</taxon>
        <taxon>Mycosphaerellales</taxon>
        <taxon>Teratosphaeriaceae</taxon>
        <taxon>Friedmanniomyces</taxon>
    </lineage>
</organism>
<dbReference type="InterPro" id="IPR013087">
    <property type="entry name" value="Znf_C2H2_type"/>
</dbReference>
<dbReference type="InterPro" id="IPR051061">
    <property type="entry name" value="Zinc_finger_trans_reg"/>
</dbReference>
<keyword evidence="13" id="KW-1185">Reference proteome</keyword>
<dbReference type="GO" id="GO:0008270">
    <property type="term" value="F:zinc ion binding"/>
    <property type="evidence" value="ECO:0007669"/>
    <property type="project" value="UniProtKB-KW"/>
</dbReference>
<feature type="domain" description="C2H2-type" evidence="11">
    <location>
        <begin position="380"/>
        <end position="410"/>
    </location>
</feature>
<evidence type="ECO:0000256" key="5">
    <source>
        <dbReference type="ARBA" id="ARBA00022833"/>
    </source>
</evidence>
<dbReference type="Pfam" id="PF00096">
    <property type="entry name" value="zf-C2H2"/>
    <property type="match status" value="4"/>
</dbReference>
<accession>A0A4U0XLW3</accession>
<comment type="caution">
    <text evidence="12">The sequence shown here is derived from an EMBL/GenBank/DDBJ whole genome shotgun (WGS) entry which is preliminary data.</text>
</comment>
<dbReference type="AlphaFoldDB" id="A0A4U0XLW3"/>
<evidence type="ECO:0000259" key="11">
    <source>
        <dbReference type="PROSITE" id="PS50157"/>
    </source>
</evidence>
<dbReference type="GO" id="GO:0000981">
    <property type="term" value="F:DNA-binding transcription factor activity, RNA polymerase II-specific"/>
    <property type="evidence" value="ECO:0007669"/>
    <property type="project" value="UniProtKB-ARBA"/>
</dbReference>
<name>A0A4U0XLW3_9PEZI</name>
<keyword evidence="8" id="KW-0539">Nucleus</keyword>
<dbReference type="PROSITE" id="PS50157">
    <property type="entry name" value="ZINC_FINGER_C2H2_2"/>
    <property type="match status" value="7"/>
</dbReference>
<evidence type="ECO:0000256" key="8">
    <source>
        <dbReference type="ARBA" id="ARBA00023242"/>
    </source>
</evidence>
<sequence length="564" mass="62559">MAATARMMATATRPQKRKATMGIDPTGPSPLPISKRTRYRADRETNEDDLWEGIVHERETSNVSDDYSTPASSAPSYAFFEEASVAETLATSTSRRPKKYVCDVPGCGKAFDRPARLEIHTRSHTNERPYVCDEETCGKTFTRLEHLTRHKKDKHSEAREHVCTHRFDTVEGGMCGKSFTTATRLRRHVAAHEAKEETTCSHPGCGKVFRKQETLQRHIKIDHLHEKPFKCEHVGVDDEGLEVECGQAFAKADGLKNHEAREHSGRRYFCEICTPEPDFAPYDAAVNGGERLEMPPTLEDAMVHPNTTFEEFSPNTELHAPLCPTNRVGFPTYTDLQLHLRTLHPPTCTFPDCGKICETNRALKAHLEIEHSALATRQTHPCTWPGCGRGFTKAGNLKVHMQSVHMKARNFVCGEFDLSDRMGGKGAVDGGAGLEGWNGVGCGRGFGTKANLEEHVRTQHLGLKGKIKPCRMRKAEEVKREAAEQGERVEGLEEVGRRVDDGALWKLTGCGHDGPRVGEDSPGAGEVLEMEDEGEEELRRGLMGMGVMGDGWEDIVIDPALQAV</sequence>
<proteinExistence type="predicted"/>
<dbReference type="PANTHER" id="PTHR46179:SF13">
    <property type="entry name" value="C2H2-TYPE DOMAIN-CONTAINING PROTEIN"/>
    <property type="match status" value="1"/>
</dbReference>
<dbReference type="FunFam" id="3.30.160.60:FF:000072">
    <property type="entry name" value="zinc finger protein 143 isoform X1"/>
    <property type="match status" value="1"/>
</dbReference>
<evidence type="ECO:0000256" key="10">
    <source>
        <dbReference type="SAM" id="MobiDB-lite"/>
    </source>
</evidence>
<evidence type="ECO:0000256" key="2">
    <source>
        <dbReference type="ARBA" id="ARBA00022723"/>
    </source>
</evidence>